<keyword evidence="4" id="KW-0902">Two-component regulatory system</keyword>
<evidence type="ECO:0000259" key="10">
    <source>
        <dbReference type="PROSITE" id="PS50110"/>
    </source>
</evidence>
<dbReference type="SMART" id="SM00342">
    <property type="entry name" value="HTH_ARAC"/>
    <property type="match status" value="1"/>
</dbReference>
<dbReference type="CDD" id="cd17536">
    <property type="entry name" value="REC_YesN-like"/>
    <property type="match status" value="1"/>
</dbReference>
<dbReference type="Gene3D" id="3.40.50.2300">
    <property type="match status" value="1"/>
</dbReference>
<evidence type="ECO:0000256" key="2">
    <source>
        <dbReference type="ARBA" id="ARBA00022490"/>
    </source>
</evidence>
<feature type="domain" description="HTH araC/xylS-type" evidence="9">
    <location>
        <begin position="421"/>
        <end position="519"/>
    </location>
</feature>
<dbReference type="PROSITE" id="PS00041">
    <property type="entry name" value="HTH_ARAC_FAMILY_1"/>
    <property type="match status" value="1"/>
</dbReference>
<dbReference type="InterPro" id="IPR051552">
    <property type="entry name" value="HptR"/>
</dbReference>
<keyword evidence="12" id="KW-1185">Reference proteome</keyword>
<accession>A0ABS4NTJ0</accession>
<dbReference type="InterPro" id="IPR001789">
    <property type="entry name" value="Sig_transdc_resp-reg_receiver"/>
</dbReference>
<reference evidence="11 12" key="1">
    <citation type="submission" date="2021-03" db="EMBL/GenBank/DDBJ databases">
        <title>Genomic Encyclopedia of Type Strains, Phase IV (KMG-IV): sequencing the most valuable type-strain genomes for metagenomic binning, comparative biology and taxonomic classification.</title>
        <authorList>
            <person name="Goeker M."/>
        </authorList>
    </citation>
    <scope>NUCLEOTIDE SEQUENCE [LARGE SCALE GENOMIC DNA]</scope>
    <source>
        <strain evidence="11 12">DSM 101953</strain>
    </source>
</reference>
<keyword evidence="5" id="KW-0805">Transcription regulation</keyword>
<evidence type="ECO:0000313" key="12">
    <source>
        <dbReference type="Proteomes" id="UP000773462"/>
    </source>
</evidence>
<dbReference type="SUPFAM" id="SSF52172">
    <property type="entry name" value="CheY-like"/>
    <property type="match status" value="1"/>
</dbReference>
<feature type="modified residue" description="4-aspartylphosphate" evidence="8">
    <location>
        <position position="56"/>
    </location>
</feature>
<dbReference type="SUPFAM" id="SSF46689">
    <property type="entry name" value="Homeodomain-like"/>
    <property type="match status" value="2"/>
</dbReference>
<feature type="domain" description="Response regulatory" evidence="10">
    <location>
        <begin position="3"/>
        <end position="121"/>
    </location>
</feature>
<dbReference type="PROSITE" id="PS50110">
    <property type="entry name" value="RESPONSE_REGULATORY"/>
    <property type="match status" value="1"/>
</dbReference>
<dbReference type="RefSeq" id="WP_209875358.1">
    <property type="nucleotide sequence ID" value="NZ_JAGGLV010000011.1"/>
</dbReference>
<sequence>MYKLLIVDDEKMVREGLQDIIEYLKVPQIGPLLTARDGADALEVIAREEPPIVLTDLNMPGMGGLEMLRTLRERHQRHKIIVISGYDDFHLVKESFKLGVRDYLLKPVHSGDLAEVLNKTVHELQQEQQQDLEGHSEQKLALLEKASRGMNQVLHTAPDDHDAIQAVLGELGCRFPHPVTAAAIVSVSQPAPHEPSTGGNWEQLLLAADWEQPHLSLLPFYNRHNDLVLWLNYNDQLYDAGGIHKLLQTFLADGSATVAVGAAVHCAPGAVQPTAAGATESGSRTSGLAFAYQSALDTLQYKLTASRHSLIVYEDTLNKEDTRIKPEHLRTLVELIDMGRREQVLPLIQHYFNEEALKSSSMSSIRHNYDIILHTIGWLPGQKRDLSTFERSEALRLYLKSCILHMIEARASLAHSGDVVEIAKTYVQEQLLNGINMAFIANYCNMSYNYFSKMFKDSTGVNFQDYVTMKRMEYARQALSGLNVKIHTVSEQLGYSNPKNFSRVFKSYFGVSPKEYQKHSR</sequence>
<dbReference type="Proteomes" id="UP000773462">
    <property type="component" value="Unassembled WGS sequence"/>
</dbReference>
<evidence type="ECO:0000256" key="7">
    <source>
        <dbReference type="ARBA" id="ARBA00023163"/>
    </source>
</evidence>
<dbReference type="PANTHER" id="PTHR42713:SF3">
    <property type="entry name" value="TRANSCRIPTIONAL REGULATORY PROTEIN HPTR"/>
    <property type="match status" value="1"/>
</dbReference>
<dbReference type="PRINTS" id="PR00032">
    <property type="entry name" value="HTHARAC"/>
</dbReference>
<name>A0ABS4NTJ0_9BACL</name>
<evidence type="ECO:0000313" key="11">
    <source>
        <dbReference type="EMBL" id="MBP2113374.1"/>
    </source>
</evidence>
<organism evidence="11 12">
    <name type="scientific">Paenibacillus silagei</name>
    <dbReference type="NCBI Taxonomy" id="1670801"/>
    <lineage>
        <taxon>Bacteria</taxon>
        <taxon>Bacillati</taxon>
        <taxon>Bacillota</taxon>
        <taxon>Bacilli</taxon>
        <taxon>Bacillales</taxon>
        <taxon>Paenibacillaceae</taxon>
        <taxon>Paenibacillus</taxon>
    </lineage>
</organism>
<dbReference type="InterPro" id="IPR020449">
    <property type="entry name" value="Tscrpt_reg_AraC-type_HTH"/>
</dbReference>
<keyword evidence="7" id="KW-0804">Transcription</keyword>
<evidence type="ECO:0000256" key="4">
    <source>
        <dbReference type="ARBA" id="ARBA00023012"/>
    </source>
</evidence>
<keyword evidence="3 8" id="KW-0597">Phosphoprotein</keyword>
<dbReference type="PANTHER" id="PTHR42713">
    <property type="entry name" value="HISTIDINE KINASE-RELATED"/>
    <property type="match status" value="1"/>
</dbReference>
<evidence type="ECO:0000256" key="3">
    <source>
        <dbReference type="ARBA" id="ARBA00022553"/>
    </source>
</evidence>
<dbReference type="Gene3D" id="1.10.10.60">
    <property type="entry name" value="Homeodomain-like"/>
    <property type="match status" value="2"/>
</dbReference>
<dbReference type="InterPro" id="IPR018062">
    <property type="entry name" value="HTH_AraC-typ_CS"/>
</dbReference>
<evidence type="ECO:0000256" key="5">
    <source>
        <dbReference type="ARBA" id="ARBA00023015"/>
    </source>
</evidence>
<dbReference type="InterPro" id="IPR011006">
    <property type="entry name" value="CheY-like_superfamily"/>
</dbReference>
<evidence type="ECO:0000259" key="9">
    <source>
        <dbReference type="PROSITE" id="PS01124"/>
    </source>
</evidence>
<proteinExistence type="predicted"/>
<keyword evidence="6" id="KW-0238">DNA-binding</keyword>
<evidence type="ECO:0000256" key="8">
    <source>
        <dbReference type="PROSITE-ProRule" id="PRU00169"/>
    </source>
</evidence>
<evidence type="ECO:0000256" key="6">
    <source>
        <dbReference type="ARBA" id="ARBA00023125"/>
    </source>
</evidence>
<gene>
    <name evidence="11" type="ORF">J2Z70_003534</name>
</gene>
<dbReference type="Pfam" id="PF00072">
    <property type="entry name" value="Response_reg"/>
    <property type="match status" value="1"/>
</dbReference>
<dbReference type="InterPro" id="IPR009057">
    <property type="entry name" value="Homeodomain-like_sf"/>
</dbReference>
<dbReference type="SMART" id="SM00448">
    <property type="entry name" value="REC"/>
    <property type="match status" value="1"/>
</dbReference>
<dbReference type="EMBL" id="JAGGLV010000011">
    <property type="protein sequence ID" value="MBP2113374.1"/>
    <property type="molecule type" value="Genomic_DNA"/>
</dbReference>
<evidence type="ECO:0000256" key="1">
    <source>
        <dbReference type="ARBA" id="ARBA00004496"/>
    </source>
</evidence>
<dbReference type="InterPro" id="IPR018060">
    <property type="entry name" value="HTH_AraC"/>
</dbReference>
<protein>
    <submittedName>
        <fullName evidence="11">YesN/AraC family two-component response regulator</fullName>
    </submittedName>
</protein>
<comment type="caution">
    <text evidence="11">The sequence shown here is derived from an EMBL/GenBank/DDBJ whole genome shotgun (WGS) entry which is preliminary data.</text>
</comment>
<comment type="subcellular location">
    <subcellularLocation>
        <location evidence="1">Cytoplasm</location>
    </subcellularLocation>
</comment>
<dbReference type="Pfam" id="PF12833">
    <property type="entry name" value="HTH_18"/>
    <property type="match status" value="1"/>
</dbReference>
<keyword evidence="2" id="KW-0963">Cytoplasm</keyword>
<dbReference type="PROSITE" id="PS01124">
    <property type="entry name" value="HTH_ARAC_FAMILY_2"/>
    <property type="match status" value="1"/>
</dbReference>